<accession>A0ABR1FNH3</accession>
<organism evidence="3 4">
    <name type="scientific">Aureococcus anophagefferens</name>
    <name type="common">Harmful bloom alga</name>
    <dbReference type="NCBI Taxonomy" id="44056"/>
    <lineage>
        <taxon>Eukaryota</taxon>
        <taxon>Sar</taxon>
        <taxon>Stramenopiles</taxon>
        <taxon>Ochrophyta</taxon>
        <taxon>Pelagophyceae</taxon>
        <taxon>Pelagomonadales</taxon>
        <taxon>Pelagomonadaceae</taxon>
        <taxon>Aureococcus</taxon>
    </lineage>
</organism>
<sequence length="319" mass="32581">MDYGRAIGDGHFRERGDGLLYGSLPALNVDANTLSDGFGWDDYVAARAYTDGLVIANASYEFYCVYREQPGPTAAPSGAPTPMPSPAPTSMPSTHVPTAPSSFPTPAPSLARGKLSFSSAVGLVGVAPAAVDDAATAAIGNALLACAPALDAVEDVAASRRRRLSANATARASVGFRGVAYEDNATLVAAAAEALLEDAAASLAAAVASGLFAATLRREAAALGATALANCTVDVNLTLAALANATASFAVTTPPPSAAPSLPRSRDDDDDDETRFILRILVICALAVVVPSVSIWALCHGYTAAQDTYYSIVVPAEKY</sequence>
<keyword evidence="4" id="KW-1185">Reference proteome</keyword>
<gene>
    <name evidence="3" type="ORF">SO694_0014808</name>
</gene>
<feature type="transmembrane region" description="Helical" evidence="2">
    <location>
        <begin position="276"/>
        <end position="298"/>
    </location>
</feature>
<comment type="caution">
    <text evidence="3">The sequence shown here is derived from an EMBL/GenBank/DDBJ whole genome shotgun (WGS) entry which is preliminary data.</text>
</comment>
<feature type="compositionally biased region" description="Pro residues" evidence="1">
    <location>
        <begin position="79"/>
        <end position="89"/>
    </location>
</feature>
<keyword evidence="2" id="KW-0812">Transmembrane</keyword>
<evidence type="ECO:0000313" key="4">
    <source>
        <dbReference type="Proteomes" id="UP001363151"/>
    </source>
</evidence>
<name>A0ABR1FNH3_AURAN</name>
<evidence type="ECO:0000256" key="2">
    <source>
        <dbReference type="SAM" id="Phobius"/>
    </source>
</evidence>
<dbReference type="EMBL" id="JBBJCI010000343">
    <property type="protein sequence ID" value="KAK7234157.1"/>
    <property type="molecule type" value="Genomic_DNA"/>
</dbReference>
<protein>
    <submittedName>
        <fullName evidence="3">Uncharacterized protein</fullName>
    </submittedName>
</protein>
<dbReference type="Proteomes" id="UP001363151">
    <property type="component" value="Unassembled WGS sequence"/>
</dbReference>
<keyword evidence="2" id="KW-1133">Transmembrane helix</keyword>
<reference evidence="3 4" key="1">
    <citation type="submission" date="2024-03" db="EMBL/GenBank/DDBJ databases">
        <title>Aureococcus anophagefferens CCMP1851 and Kratosvirus quantuckense: Draft genome of a second virus-susceptible host strain in the model system.</title>
        <authorList>
            <person name="Chase E."/>
            <person name="Truchon A.R."/>
            <person name="Schepens W."/>
            <person name="Wilhelm S.W."/>
        </authorList>
    </citation>
    <scope>NUCLEOTIDE SEQUENCE [LARGE SCALE GENOMIC DNA]</scope>
    <source>
        <strain evidence="3 4">CCMP1851</strain>
    </source>
</reference>
<proteinExistence type="predicted"/>
<evidence type="ECO:0000256" key="1">
    <source>
        <dbReference type="SAM" id="MobiDB-lite"/>
    </source>
</evidence>
<feature type="region of interest" description="Disordered" evidence="1">
    <location>
        <begin position="73"/>
        <end position="105"/>
    </location>
</feature>
<keyword evidence="2" id="KW-0472">Membrane</keyword>
<evidence type="ECO:0000313" key="3">
    <source>
        <dbReference type="EMBL" id="KAK7234157.1"/>
    </source>
</evidence>
<feature type="compositionally biased region" description="Low complexity" evidence="1">
    <location>
        <begin position="90"/>
        <end position="104"/>
    </location>
</feature>